<evidence type="ECO:0000256" key="1">
    <source>
        <dbReference type="ARBA" id="ARBA00022612"/>
    </source>
</evidence>
<dbReference type="Pfam" id="PF17289">
    <property type="entry name" value="Terminase_6C"/>
    <property type="match status" value="1"/>
</dbReference>
<dbReference type="InterPro" id="IPR035421">
    <property type="entry name" value="Terminase_6C"/>
</dbReference>
<organism evidence="7">
    <name type="scientific">Myoviridae sp. cte0t5</name>
    <dbReference type="NCBI Taxonomy" id="2823549"/>
    <lineage>
        <taxon>Viruses</taxon>
        <taxon>Duplodnaviria</taxon>
        <taxon>Heunggongvirae</taxon>
        <taxon>Uroviricota</taxon>
        <taxon>Caudoviricetes</taxon>
    </lineage>
</organism>
<keyword evidence="4" id="KW-0231">Viral genome packaging</keyword>
<evidence type="ECO:0000256" key="5">
    <source>
        <dbReference type="SAM" id="MobiDB-lite"/>
    </source>
</evidence>
<feature type="compositionally biased region" description="Basic and acidic residues" evidence="5">
    <location>
        <begin position="36"/>
        <end position="47"/>
    </location>
</feature>
<protein>
    <submittedName>
        <fullName evidence="7">Terminase large subunit</fullName>
    </submittedName>
</protein>
<dbReference type="Gene3D" id="3.30.420.240">
    <property type="match status" value="1"/>
</dbReference>
<dbReference type="InterPro" id="IPR006517">
    <property type="entry name" value="Phage_terminase_lsu-like_C"/>
</dbReference>
<sequence length="563" mass="63128">MPRVKKPLEPWEMTPAQLEEELEALIKRQAWLEHQPKCDRPSCDGKPHAGAPYPHDPTYRQAADPLESAQQLDEAYAGRPHIQYLSDRLAEAVRAVEAGENRYMTISMPPRMGKSTLTSINLPIWLLRQHPDWKIGLISHSPQLATAWGRQVRRFVEEDGEKWGIKIAGDAGAVSEWQTTRGGGIVSRSAPGQSITGLGFKVMLMDDVVKDFADAHSESKREAIWDWWQANAVTRLEPPFLCIAIATRWHEDDFIGRLLNPAKNPDAAKWENVIFPAIAEEDDPLGREPGDPLYSPLVEETREEALERWDSLKRSVGSYMWEALYQQHPTPADGSIFNLGWLRFWTTDPSKVKDGDDSVILLPRERLERGQWLDSWDLTFKGSSTSDYAVGQRWCRQGPDRFLIAQQRGQWSFTQTLEKMLRWCNAGDLDDKASPGGSFVHQRLVEDAANGTAAIDVLRKKVAGIKPIKPRSSKEVRARAVTPEIESGNVYLPHPSDPGNGWVNELISEMRAFPSGRHDDQVDALSMGLLGLRDAGQASLFVPRGTIRRAVSGLSLAGTVPRF</sequence>
<keyword evidence="2" id="KW-0547">Nucleotide-binding</keyword>
<proteinExistence type="predicted"/>
<evidence type="ECO:0000256" key="4">
    <source>
        <dbReference type="ARBA" id="ARBA00023219"/>
    </source>
</evidence>
<dbReference type="NCBIfam" id="TIGR01630">
    <property type="entry name" value="psiM2_ORF9"/>
    <property type="match status" value="1"/>
</dbReference>
<evidence type="ECO:0000259" key="6">
    <source>
        <dbReference type="Pfam" id="PF17289"/>
    </source>
</evidence>
<dbReference type="Gene3D" id="3.40.50.300">
    <property type="entry name" value="P-loop containing nucleotide triphosphate hydrolases"/>
    <property type="match status" value="1"/>
</dbReference>
<feature type="region of interest" description="Disordered" evidence="5">
    <location>
        <begin position="36"/>
        <end position="60"/>
    </location>
</feature>
<name>A0A8S5LGR6_9CAUD</name>
<accession>A0A8S5LGR6</accession>
<keyword evidence="1" id="KW-1188">Viral release from host cell</keyword>
<reference evidence="7" key="1">
    <citation type="journal article" date="2021" name="Proc. Natl. Acad. Sci. U.S.A.">
        <title>A Catalog of Tens of Thousands of Viruses from Human Metagenomes Reveals Hidden Associations with Chronic Diseases.</title>
        <authorList>
            <person name="Tisza M.J."/>
            <person name="Buck C.B."/>
        </authorList>
    </citation>
    <scope>NUCLEOTIDE SEQUENCE</scope>
    <source>
        <strain evidence="7">Cte0t5</strain>
    </source>
</reference>
<evidence type="ECO:0000256" key="3">
    <source>
        <dbReference type="ARBA" id="ARBA00022840"/>
    </source>
</evidence>
<keyword evidence="3" id="KW-0067">ATP-binding</keyword>
<dbReference type="InterPro" id="IPR027417">
    <property type="entry name" value="P-loop_NTPase"/>
</dbReference>
<feature type="domain" description="Terminase large subunit gp17-like C-terminal" evidence="6">
    <location>
        <begin position="443"/>
        <end position="530"/>
    </location>
</feature>
<dbReference type="EMBL" id="BK014717">
    <property type="protein sequence ID" value="DAD69220.1"/>
    <property type="molecule type" value="Genomic_DNA"/>
</dbReference>
<dbReference type="GO" id="GO:0005524">
    <property type="term" value="F:ATP binding"/>
    <property type="evidence" value="ECO:0007669"/>
    <property type="project" value="UniProtKB-KW"/>
</dbReference>
<evidence type="ECO:0000313" key="7">
    <source>
        <dbReference type="EMBL" id="DAD69220.1"/>
    </source>
</evidence>
<evidence type="ECO:0000256" key="2">
    <source>
        <dbReference type="ARBA" id="ARBA00022741"/>
    </source>
</evidence>
<dbReference type="Pfam" id="PF03237">
    <property type="entry name" value="Terminase_6N"/>
    <property type="match status" value="1"/>
</dbReference>